<dbReference type="PANTHER" id="PTHR45832">
    <property type="entry name" value="SERINE/THREONINE-PROTEIN KINASE SAMKA-RELATED-RELATED"/>
    <property type="match status" value="1"/>
</dbReference>
<dbReference type="GO" id="GO:0004674">
    <property type="term" value="F:protein serine/threonine kinase activity"/>
    <property type="evidence" value="ECO:0007669"/>
    <property type="project" value="UniProtKB-EC"/>
</dbReference>
<evidence type="ECO:0000313" key="6">
    <source>
        <dbReference type="Ensembl" id="ENSCMUP00000034788.1"/>
    </source>
</evidence>
<dbReference type="SUPFAM" id="SSF56112">
    <property type="entry name" value="Protein kinase-like (PK-like)"/>
    <property type="match status" value="1"/>
</dbReference>
<accession>A0A8U7N9L3</accession>
<evidence type="ECO:0000259" key="5">
    <source>
        <dbReference type="PROSITE" id="PS50011"/>
    </source>
</evidence>
<keyword evidence="3" id="KW-0547">Nucleotide-binding</keyword>
<proteinExistence type="inferred from homology"/>
<dbReference type="AlphaFoldDB" id="A0A8U7N9L3"/>
<evidence type="ECO:0000256" key="1">
    <source>
        <dbReference type="ARBA" id="ARBA00008874"/>
    </source>
</evidence>
<feature type="domain" description="Protein kinase" evidence="5">
    <location>
        <begin position="23"/>
        <end position="267"/>
    </location>
</feature>
<dbReference type="PROSITE" id="PS00107">
    <property type="entry name" value="PROTEIN_KINASE_ATP"/>
    <property type="match status" value="1"/>
</dbReference>
<evidence type="ECO:0000313" key="7">
    <source>
        <dbReference type="Proteomes" id="UP000694553"/>
    </source>
</evidence>
<dbReference type="Gene3D" id="3.30.200.20">
    <property type="entry name" value="Phosphorylase Kinase, domain 1"/>
    <property type="match status" value="1"/>
</dbReference>
<evidence type="ECO:0000256" key="4">
    <source>
        <dbReference type="ARBA" id="ARBA00022840"/>
    </source>
</evidence>
<dbReference type="Proteomes" id="UP000694553">
    <property type="component" value="Unassembled WGS sequence"/>
</dbReference>
<evidence type="ECO:0000256" key="2">
    <source>
        <dbReference type="ARBA" id="ARBA00012513"/>
    </source>
</evidence>
<dbReference type="InterPro" id="IPR000719">
    <property type="entry name" value="Prot_kinase_dom"/>
</dbReference>
<dbReference type="GO" id="GO:0005524">
    <property type="term" value="F:ATP binding"/>
    <property type="evidence" value="ECO:0007669"/>
    <property type="project" value="UniProtKB-UniRule"/>
</dbReference>
<dbReference type="Pfam" id="PF00069">
    <property type="entry name" value="Pkinase"/>
    <property type="match status" value="1"/>
</dbReference>
<keyword evidence="4" id="KW-0067">ATP-binding</keyword>
<reference evidence="6" key="2">
    <citation type="submission" date="2025-08" db="UniProtKB">
        <authorList>
            <consortium name="Ensembl"/>
        </authorList>
    </citation>
    <scope>IDENTIFICATION</scope>
</reference>
<reference evidence="6" key="3">
    <citation type="submission" date="2025-09" db="UniProtKB">
        <authorList>
            <consortium name="Ensembl"/>
        </authorList>
    </citation>
    <scope>IDENTIFICATION</scope>
</reference>
<dbReference type="InterPro" id="IPR011009">
    <property type="entry name" value="Kinase-like_dom_sf"/>
</dbReference>
<dbReference type="EC" id="2.7.11.1" evidence="2"/>
<reference evidence="7" key="1">
    <citation type="submission" date="2019-10" db="EMBL/GenBank/DDBJ databases">
        <title>Corvus moneduloides (New Caledonian crow) genome, bCorMon1, primary haplotype.</title>
        <authorList>
            <person name="Rutz C."/>
            <person name="Fungtammasan C."/>
            <person name="Mountcastle J."/>
            <person name="Formenti G."/>
            <person name="Chow W."/>
            <person name="Howe K."/>
            <person name="Steele M.P."/>
            <person name="Fernandes J."/>
            <person name="Gilbert M.T.P."/>
            <person name="Fedrigo O."/>
            <person name="Jarvis E.D."/>
            <person name="Gemmell N."/>
        </authorList>
    </citation>
    <scope>NUCLEOTIDE SEQUENCE [LARGE SCALE GENOMIC DNA]</scope>
</reference>
<sequence>MREEQSLKRLRSIVSLGEPRRKYSAFEELGRGGFGAVYKALDASTGQQVAIKKMALQEEMSAELAVNEIVVMRDSRNPNIVTYLDRWGYSHVSVPLGYCKPKVTNPFGHRPKMELFRISLLQCVGGGCTWSAITSSGKCSLESSSKKLVSRSGDWAVPSSSLSMPGFSSFSYLVDGELWLAMEFMDGGTLSDVLGAVYLEEGQIGAVCREVRDAACASPGLRRMALVNWWLRTAELSCSRPCFACCCHDTEKKEHRKPTACQCPRTS</sequence>
<dbReference type="InterPro" id="IPR017441">
    <property type="entry name" value="Protein_kinase_ATP_BS"/>
</dbReference>
<dbReference type="PROSITE" id="PS50011">
    <property type="entry name" value="PROTEIN_KINASE_DOM"/>
    <property type="match status" value="1"/>
</dbReference>
<protein>
    <recommendedName>
        <fullName evidence="2">non-specific serine/threonine protein kinase</fullName>
        <ecNumber evidence="2">2.7.11.1</ecNumber>
    </recommendedName>
</protein>
<dbReference type="Ensembl" id="ENSCMUT00000032082.1">
    <property type="protein sequence ID" value="ENSCMUP00000034788.1"/>
    <property type="gene ID" value="ENSCMUG00000019212.1"/>
</dbReference>
<organism evidence="6 7">
    <name type="scientific">Corvus moneduloides</name>
    <name type="common">New Caledonian crow</name>
    <dbReference type="NCBI Taxonomy" id="1196302"/>
    <lineage>
        <taxon>Eukaryota</taxon>
        <taxon>Metazoa</taxon>
        <taxon>Chordata</taxon>
        <taxon>Craniata</taxon>
        <taxon>Vertebrata</taxon>
        <taxon>Euteleostomi</taxon>
        <taxon>Archelosauria</taxon>
        <taxon>Archosauria</taxon>
        <taxon>Dinosauria</taxon>
        <taxon>Saurischia</taxon>
        <taxon>Theropoda</taxon>
        <taxon>Coelurosauria</taxon>
        <taxon>Aves</taxon>
        <taxon>Neognathae</taxon>
        <taxon>Neoaves</taxon>
        <taxon>Telluraves</taxon>
        <taxon>Australaves</taxon>
        <taxon>Passeriformes</taxon>
        <taxon>Corvoidea</taxon>
        <taxon>Corvidae</taxon>
        <taxon>Corvus</taxon>
    </lineage>
</organism>
<keyword evidence="7" id="KW-1185">Reference proteome</keyword>
<comment type="similarity">
    <text evidence="1">Belongs to the protein kinase superfamily. STE Ser/Thr protein kinase family. STE20 subfamily.</text>
</comment>
<evidence type="ECO:0000256" key="3">
    <source>
        <dbReference type="ARBA" id="ARBA00022741"/>
    </source>
</evidence>
<name>A0A8U7N9L3_CORMO</name>
<dbReference type="InterPro" id="IPR051931">
    <property type="entry name" value="PAK3-like"/>
</dbReference>
<dbReference type="PANTHER" id="PTHR45832:SF22">
    <property type="entry name" value="SERINE_THREONINE-PROTEIN KINASE SAMKA-RELATED"/>
    <property type="match status" value="1"/>
</dbReference>